<dbReference type="Proteomes" id="UP001438707">
    <property type="component" value="Unassembled WGS sequence"/>
</dbReference>
<evidence type="ECO:0000313" key="1">
    <source>
        <dbReference type="EMBL" id="KAK9839976.1"/>
    </source>
</evidence>
<keyword evidence="2" id="KW-1185">Reference proteome</keyword>
<dbReference type="PANTHER" id="PTHR47703">
    <property type="entry name" value="D-AMINOACID AMINOTRANSFERASE-LIKE PLP-DEPENDENT ENZYMES SUPERFAMILY PROTEIN"/>
    <property type="match status" value="1"/>
</dbReference>
<protein>
    <submittedName>
        <fullName evidence="1">Uncharacterized protein</fullName>
    </submittedName>
</protein>
<sequence length="302" mass="31595">MPTALNGQLVSSSCAAASSVLSAYPRGAYTSGLLLPSGCLAGWQQHSHRLALSLQVLADAGLLDGPEASQQQLAAALEAAGFMPAQACSRRASGTAQASRTGQNGLVLNVMAHAVHYDRSKVPASVEVCVVGPPRSLPAAKDSRWPADRAHLQARMPPGAAEGILSTADGRLLEGFITNLFIISGSDQGLRVEAAAEEEGVLGGIMRAQVLQACRRLAVPVKLSAPCSSSRLSWKGAFLSNSLRGIQQVHSICNNERTSPIRGNWRVDLQMDMVIMSLISQIKAEIAHALSDGSSEPAIGIC</sequence>
<dbReference type="InterPro" id="IPR036038">
    <property type="entry name" value="Aminotransferase-like"/>
</dbReference>
<proteinExistence type="predicted"/>
<dbReference type="InterPro" id="IPR001544">
    <property type="entry name" value="Aminotrans_IV"/>
</dbReference>
<accession>A0AAW1S2U7</accession>
<dbReference type="PANTHER" id="PTHR47703:SF2">
    <property type="entry name" value="D-AMINOACID AMINOTRANSFERASE-LIKE PLP-DEPENDENT ENZYMES SUPERFAMILY PROTEIN"/>
    <property type="match status" value="1"/>
</dbReference>
<dbReference type="Pfam" id="PF01063">
    <property type="entry name" value="Aminotran_4"/>
    <property type="match status" value="1"/>
</dbReference>
<dbReference type="Gene3D" id="3.20.10.10">
    <property type="entry name" value="D-amino Acid Aminotransferase, subunit A, domain 2"/>
    <property type="match status" value="1"/>
</dbReference>
<name>A0AAW1S2U7_9CHLO</name>
<dbReference type="InterPro" id="IPR043132">
    <property type="entry name" value="BCAT-like_C"/>
</dbReference>
<dbReference type="GO" id="GO:0003824">
    <property type="term" value="F:catalytic activity"/>
    <property type="evidence" value="ECO:0007669"/>
    <property type="project" value="InterPro"/>
</dbReference>
<dbReference type="EMBL" id="JALJOS010000004">
    <property type="protein sequence ID" value="KAK9839976.1"/>
    <property type="molecule type" value="Genomic_DNA"/>
</dbReference>
<organism evidence="1 2">
    <name type="scientific">Apatococcus lobatus</name>
    <dbReference type="NCBI Taxonomy" id="904363"/>
    <lineage>
        <taxon>Eukaryota</taxon>
        <taxon>Viridiplantae</taxon>
        <taxon>Chlorophyta</taxon>
        <taxon>core chlorophytes</taxon>
        <taxon>Trebouxiophyceae</taxon>
        <taxon>Chlorellales</taxon>
        <taxon>Chlorellaceae</taxon>
        <taxon>Apatococcus</taxon>
    </lineage>
</organism>
<comment type="caution">
    <text evidence="1">The sequence shown here is derived from an EMBL/GenBank/DDBJ whole genome shotgun (WGS) entry which is preliminary data.</text>
</comment>
<gene>
    <name evidence="1" type="ORF">WJX74_001372</name>
</gene>
<dbReference type="AlphaFoldDB" id="A0AAW1S2U7"/>
<evidence type="ECO:0000313" key="2">
    <source>
        <dbReference type="Proteomes" id="UP001438707"/>
    </source>
</evidence>
<reference evidence="1 2" key="1">
    <citation type="journal article" date="2024" name="Nat. Commun.">
        <title>Phylogenomics reveals the evolutionary origins of lichenization in chlorophyte algae.</title>
        <authorList>
            <person name="Puginier C."/>
            <person name="Libourel C."/>
            <person name="Otte J."/>
            <person name="Skaloud P."/>
            <person name="Haon M."/>
            <person name="Grisel S."/>
            <person name="Petersen M."/>
            <person name="Berrin J.G."/>
            <person name="Delaux P.M."/>
            <person name="Dal Grande F."/>
            <person name="Keller J."/>
        </authorList>
    </citation>
    <scope>NUCLEOTIDE SEQUENCE [LARGE SCALE GENOMIC DNA]</scope>
    <source>
        <strain evidence="1 2">SAG 2145</strain>
    </source>
</reference>
<dbReference type="SUPFAM" id="SSF56752">
    <property type="entry name" value="D-aminoacid aminotransferase-like PLP-dependent enzymes"/>
    <property type="match status" value="1"/>
</dbReference>